<reference evidence="2" key="1">
    <citation type="submission" date="2019-12" db="EMBL/GenBank/DDBJ databases">
        <title>Genome sequencing and annotation of Brassica cretica.</title>
        <authorList>
            <person name="Studholme D.J."/>
            <person name="Sarris P.F."/>
        </authorList>
    </citation>
    <scope>NUCLEOTIDE SEQUENCE</scope>
    <source>
        <strain evidence="2">PFS-102/07</strain>
        <tissue evidence="2">Leaf</tissue>
    </source>
</reference>
<evidence type="ECO:0000313" key="2">
    <source>
        <dbReference type="EMBL" id="KAF2614535.1"/>
    </source>
</evidence>
<organism evidence="2">
    <name type="scientific">Brassica cretica</name>
    <name type="common">Mustard</name>
    <dbReference type="NCBI Taxonomy" id="69181"/>
    <lineage>
        <taxon>Eukaryota</taxon>
        <taxon>Viridiplantae</taxon>
        <taxon>Streptophyta</taxon>
        <taxon>Embryophyta</taxon>
        <taxon>Tracheophyta</taxon>
        <taxon>Spermatophyta</taxon>
        <taxon>Magnoliopsida</taxon>
        <taxon>eudicotyledons</taxon>
        <taxon>Gunneridae</taxon>
        <taxon>Pentapetalae</taxon>
        <taxon>rosids</taxon>
        <taxon>malvids</taxon>
        <taxon>Brassicales</taxon>
        <taxon>Brassicaceae</taxon>
        <taxon>Brassiceae</taxon>
        <taxon>Brassica</taxon>
    </lineage>
</organism>
<evidence type="ECO:0000256" key="1">
    <source>
        <dbReference type="SAM" id="MobiDB-lite"/>
    </source>
</evidence>
<comment type="caution">
    <text evidence="2">The sequence shown here is derived from an EMBL/GenBank/DDBJ whole genome shotgun (WGS) entry which is preliminary data.</text>
</comment>
<protein>
    <submittedName>
        <fullName evidence="2">Uncharacterized protein</fullName>
    </submittedName>
</protein>
<gene>
    <name evidence="2" type="ORF">F2Q70_00010397</name>
</gene>
<feature type="region of interest" description="Disordered" evidence="1">
    <location>
        <begin position="31"/>
        <end position="59"/>
    </location>
</feature>
<accession>A0A8S9M472</accession>
<dbReference type="EMBL" id="QGKY02000089">
    <property type="protein sequence ID" value="KAF2614535.1"/>
    <property type="molecule type" value="Genomic_DNA"/>
</dbReference>
<proteinExistence type="predicted"/>
<sequence length="126" mass="13691">MAGVGSAELASPISTSELFFSLGEEDILDRKIGSEQTSESRTKATRRRAEPSRGSARRRAELTCGYTRPASSTVVWLCSPASSAFTRVGSPCELDLIPACTTYFDSHIFCIAVISDLRDHILLVSF</sequence>
<feature type="compositionally biased region" description="Basic and acidic residues" evidence="1">
    <location>
        <begin position="31"/>
        <end position="51"/>
    </location>
</feature>
<name>A0A8S9M472_BRACR</name>
<dbReference type="AlphaFoldDB" id="A0A8S9M472"/>